<evidence type="ECO:0000256" key="1">
    <source>
        <dbReference type="SAM" id="MobiDB-lite"/>
    </source>
</evidence>
<proteinExistence type="predicted"/>
<dbReference type="AlphaFoldDB" id="A0A496PG36"/>
<reference evidence="3 4" key="1">
    <citation type="submission" date="2018-07" db="EMBL/GenBank/DDBJ databases">
        <title>Arthrobacter sp. nov., isolated from raw cow's milk with high bacterial count.</title>
        <authorList>
            <person name="Hahne J."/>
            <person name="Isele D."/>
            <person name="Lipski A."/>
        </authorList>
    </citation>
    <scope>NUCLEOTIDE SEQUENCE [LARGE SCALE GENOMIC DNA]</scope>
    <source>
        <strain evidence="3 4">JZ R-183</strain>
    </source>
</reference>
<comment type="caution">
    <text evidence="3">The sequence shown here is derived from an EMBL/GenBank/DDBJ whole genome shotgun (WGS) entry which is preliminary data.</text>
</comment>
<sequence>MDPERAVPDRVALDSALATTRAVLAPGAVAWEHLSDEELAGWLGTIADLSRAVVGLQVEMAAALLARSSGPSGMVDSSGRPARDPFESFDMRMGFRTPKGQLMQLFGLRAFQAETLLKLASATRALAADAEHPARPAARPALAAALQRGELSSEQAWVVHQELPEEEPTEAPTGILAHSEAALVAQATGGRVDLTQRAPGEPEPVYDRDVWGGRRLEVHHLRDQAKDWAVAMRPERVEPDYATQVRARSLRLSHAKGGGYDISGFAPETEGAALLSLLDAYTSPRRRPGGPESPDDVQTAPGAPVGPAAQDEIRSREQISFDVLHMIFDHHARGVDSPTNHGAAPTLVITLSAEALARHQAAEPAPLVTGATGPVGPAGPAGPQWADALSALDDRFARVSRSNRVIPVGEALTLLCNDNVQYLVTGDGGEPLELGRKRRHFSPHQRKALIVRDRHCRAPGCTAPPDWCEAHHVVPWAEGGPTDLDHGILLCNFHHHEVHRGHLLVEPVPVPSGPRGGPPRTPWRVISTHTADYAPLSFAA</sequence>
<feature type="region of interest" description="Disordered" evidence="1">
    <location>
        <begin position="282"/>
        <end position="311"/>
    </location>
</feature>
<dbReference type="GO" id="GO:0004519">
    <property type="term" value="F:endonuclease activity"/>
    <property type="evidence" value="ECO:0007669"/>
    <property type="project" value="UniProtKB-KW"/>
</dbReference>
<dbReference type="SMART" id="SM00507">
    <property type="entry name" value="HNHc"/>
    <property type="match status" value="1"/>
</dbReference>
<evidence type="ECO:0000313" key="3">
    <source>
        <dbReference type="EMBL" id="RKW69415.1"/>
    </source>
</evidence>
<accession>A0A496PG36</accession>
<organism evidence="3 4">
    <name type="scientific">Galactobacter caseinivorans</name>
    <dbReference type="NCBI Taxonomy" id="2676123"/>
    <lineage>
        <taxon>Bacteria</taxon>
        <taxon>Bacillati</taxon>
        <taxon>Actinomycetota</taxon>
        <taxon>Actinomycetes</taxon>
        <taxon>Micrococcales</taxon>
        <taxon>Micrococcaceae</taxon>
        <taxon>Galactobacter</taxon>
    </lineage>
</organism>
<protein>
    <submittedName>
        <fullName evidence="3">HNH endonuclease</fullName>
    </submittedName>
</protein>
<evidence type="ECO:0000313" key="4">
    <source>
        <dbReference type="Proteomes" id="UP000273119"/>
    </source>
</evidence>
<keyword evidence="4" id="KW-1185">Reference proteome</keyword>
<keyword evidence="3" id="KW-0378">Hydrolase</keyword>
<keyword evidence="3" id="KW-0255">Endonuclease</keyword>
<gene>
    <name evidence="3" type="ORF">DWQ67_13410</name>
</gene>
<dbReference type="Proteomes" id="UP000273119">
    <property type="component" value="Unassembled WGS sequence"/>
</dbReference>
<feature type="domain" description="HNH nuclease" evidence="2">
    <location>
        <begin position="444"/>
        <end position="496"/>
    </location>
</feature>
<dbReference type="EMBL" id="QQXL01000010">
    <property type="protein sequence ID" value="RKW69415.1"/>
    <property type="molecule type" value="Genomic_DNA"/>
</dbReference>
<dbReference type="CDD" id="cd00085">
    <property type="entry name" value="HNHc"/>
    <property type="match status" value="1"/>
</dbReference>
<dbReference type="InterPro" id="IPR003615">
    <property type="entry name" value="HNH_nuc"/>
</dbReference>
<evidence type="ECO:0000259" key="2">
    <source>
        <dbReference type="SMART" id="SM00507"/>
    </source>
</evidence>
<keyword evidence="3" id="KW-0540">Nuclease</keyword>
<name>A0A496PG36_9MICC</name>
<dbReference type="Gene3D" id="1.10.30.50">
    <property type="match status" value="1"/>
</dbReference>